<name>E0XQJ6_9GAMM</name>
<feature type="region of interest" description="Disordered" evidence="1">
    <location>
        <begin position="1"/>
        <end position="43"/>
    </location>
</feature>
<dbReference type="AlphaFoldDB" id="E0XQJ6"/>
<evidence type="ECO:0000313" key="2">
    <source>
        <dbReference type="EMBL" id="ADI16687.1"/>
    </source>
</evidence>
<dbReference type="EMBL" id="GU474844">
    <property type="protein sequence ID" value="ADI16687.1"/>
    <property type="molecule type" value="Genomic_DNA"/>
</dbReference>
<accession>E0XQJ6</accession>
<sequence length="43" mass="4794">MYQTDVQSSVKSSEILNTSSGQGGCAKARQRASSRSRLTFKRW</sequence>
<proteinExistence type="predicted"/>
<feature type="compositionally biased region" description="Polar residues" evidence="1">
    <location>
        <begin position="1"/>
        <end position="20"/>
    </location>
</feature>
<reference evidence="2" key="1">
    <citation type="journal article" date="2011" name="Environ. Microbiol.">
        <title>Time-series analyses of Monterey Bay coastal microbial picoplankton using a 'genome proxy' microarray.</title>
        <authorList>
            <person name="Rich V.I."/>
            <person name="Pham V.D."/>
            <person name="Eppley J."/>
            <person name="Shi Y."/>
            <person name="DeLong E.F."/>
        </authorList>
    </citation>
    <scope>NUCLEOTIDE SEQUENCE</scope>
</reference>
<protein>
    <submittedName>
        <fullName evidence="2">Uncharacterized protein</fullName>
    </submittedName>
</protein>
<feature type="compositionally biased region" description="Basic residues" evidence="1">
    <location>
        <begin position="28"/>
        <end position="43"/>
    </location>
</feature>
<evidence type="ECO:0000256" key="1">
    <source>
        <dbReference type="SAM" id="MobiDB-lite"/>
    </source>
</evidence>
<organism evidence="2">
    <name type="scientific">uncultured gamma proteobacterium HF0010_05D02</name>
    <dbReference type="NCBI Taxonomy" id="710978"/>
    <lineage>
        <taxon>Bacteria</taxon>
        <taxon>Pseudomonadati</taxon>
        <taxon>Pseudomonadota</taxon>
        <taxon>Gammaproteobacteria</taxon>
        <taxon>environmental samples</taxon>
    </lineage>
</organism>